<reference evidence="1 2" key="1">
    <citation type="submission" date="2020-02" db="EMBL/GenBank/DDBJ databases">
        <title>Bacillus aquiflavi sp. nov., isolated from yellow water of strong flavor Chinese baijiu in Yibin region of China.</title>
        <authorList>
            <person name="Xie J."/>
        </authorList>
    </citation>
    <scope>NUCLEOTIDE SEQUENCE [LARGE SCALE GENOMIC DNA]</scope>
    <source>
        <strain evidence="1 2">SA4</strain>
    </source>
</reference>
<proteinExistence type="predicted"/>
<accession>A0A6M0Q6P9</accession>
<protein>
    <submittedName>
        <fullName evidence="1">Uncharacterized protein</fullName>
    </submittedName>
</protein>
<sequence length="208" mass="24497">MTFLSLHPRSNQKQPPSIREEHTLFQLTIDQIISQYVDLQHHERNNENLLACIYKNTRNSAFFHPSFRLVSLAKLSNHLLQLVETFNKEQLFTITQNVPIYIKELNRYLFIQLEMGEWKDNNSFVIKKVLWSNMDKELIVNLISIYVHHAYIQTPKEIELIDINGKEGYRYSLRHYSSAVRSIEAVLNSSSADSLYGTFYSLTKEKQQ</sequence>
<evidence type="ECO:0000313" key="2">
    <source>
        <dbReference type="Proteomes" id="UP000481043"/>
    </source>
</evidence>
<dbReference type="AlphaFoldDB" id="A0A6M0Q6P9"/>
<name>A0A6M0Q6P9_9BACI</name>
<keyword evidence="2" id="KW-1185">Reference proteome</keyword>
<dbReference type="RefSeq" id="WP_163179424.1">
    <property type="nucleotide sequence ID" value="NZ_JAAIWM010000002.1"/>
</dbReference>
<gene>
    <name evidence="1" type="ORF">G4D63_09665</name>
</gene>
<comment type="caution">
    <text evidence="1">The sequence shown here is derived from an EMBL/GenBank/DDBJ whole genome shotgun (WGS) entry which is preliminary data.</text>
</comment>
<dbReference type="Proteomes" id="UP000481043">
    <property type="component" value="Unassembled WGS sequence"/>
</dbReference>
<evidence type="ECO:0000313" key="1">
    <source>
        <dbReference type="EMBL" id="NEY72015.1"/>
    </source>
</evidence>
<dbReference type="EMBL" id="JAAIWM010000002">
    <property type="protein sequence ID" value="NEY72015.1"/>
    <property type="molecule type" value="Genomic_DNA"/>
</dbReference>
<organism evidence="1 2">
    <name type="scientific">Bacillus mesophilus</name>
    <dbReference type="NCBI Taxonomy" id="1808955"/>
    <lineage>
        <taxon>Bacteria</taxon>
        <taxon>Bacillati</taxon>
        <taxon>Bacillota</taxon>
        <taxon>Bacilli</taxon>
        <taxon>Bacillales</taxon>
        <taxon>Bacillaceae</taxon>
        <taxon>Bacillus</taxon>
    </lineage>
</organism>